<dbReference type="InterPro" id="IPR038538">
    <property type="entry name" value="MTERF_sf"/>
</dbReference>
<reference evidence="5" key="1">
    <citation type="journal article" date="2013" name="Science">
        <title>The Amborella genome and the evolution of flowering plants.</title>
        <authorList>
            <consortium name="Amborella Genome Project"/>
        </authorList>
    </citation>
    <scope>NUCLEOTIDE SEQUENCE [LARGE SCALE GENOMIC DNA]</scope>
</reference>
<dbReference type="AlphaFoldDB" id="W1PFK5"/>
<keyword evidence="2" id="KW-0804">Transcription</keyword>
<dbReference type="HOGENOM" id="CLU_032090_0_0_1"/>
<sequence length="334" mass="38256">MAICLQSSPSIICLHSRSASLPQALCKRFNSRNNIKRNHTSKDSKISFNREAKILDGFGPLRPLDSTMELIDPPGSDSGLQFREKLIYLEKMKVSSIAALERNPLLRSTSINQVKLIEKCLSSMGLTKNDIGRIFSMLPQLLTCDPDKDLYPVFEFLLNEVKIPYEDIRKTIVRCPRLLVSSVRDQLRPAFYFLQRLGFVGPHAVNCQTTLLLVSNVENTLIPKLDYLQSLGFSYRESVKMVLRSPGLFTFSIRNNFEPKVDYFLNEIGGDLEELKRFPQYFSFSLEGKIKPRHRLLVEYNLSLPLADMLKVSDGEFRDLLVEMRLQAVDKKLQ</sequence>
<keyword evidence="2" id="KW-0806">Transcription termination</keyword>
<evidence type="ECO:0000313" key="4">
    <source>
        <dbReference type="EMBL" id="ERN06499.1"/>
    </source>
</evidence>
<protein>
    <submittedName>
        <fullName evidence="4">Uncharacterized protein</fullName>
    </submittedName>
</protein>
<accession>W1PFK5</accession>
<keyword evidence="5" id="KW-1185">Reference proteome</keyword>
<dbReference type="Gramene" id="ERN06499">
    <property type="protein sequence ID" value="ERN06499"/>
    <property type="gene ID" value="AMTR_s00058p00057440"/>
</dbReference>
<dbReference type="PANTHER" id="PTHR13068">
    <property type="entry name" value="CGI-12 PROTEIN-RELATED"/>
    <property type="match status" value="1"/>
</dbReference>
<evidence type="ECO:0000256" key="2">
    <source>
        <dbReference type="ARBA" id="ARBA00022472"/>
    </source>
</evidence>
<dbReference type="Pfam" id="PF02536">
    <property type="entry name" value="mTERF"/>
    <property type="match status" value="1"/>
</dbReference>
<dbReference type="KEGG" id="atr:18434698"/>
<comment type="similarity">
    <text evidence="1">Belongs to the mTERF family.</text>
</comment>
<proteinExistence type="inferred from homology"/>
<keyword evidence="2" id="KW-0805">Transcription regulation</keyword>
<dbReference type="eggNOG" id="KOG1267">
    <property type="taxonomic scope" value="Eukaryota"/>
</dbReference>
<dbReference type="GO" id="GO:0006353">
    <property type="term" value="P:DNA-templated transcription termination"/>
    <property type="evidence" value="ECO:0007669"/>
    <property type="project" value="UniProtKB-KW"/>
</dbReference>
<dbReference type="GO" id="GO:0003676">
    <property type="term" value="F:nucleic acid binding"/>
    <property type="evidence" value="ECO:0007669"/>
    <property type="project" value="InterPro"/>
</dbReference>
<keyword evidence="3" id="KW-0809">Transit peptide</keyword>
<gene>
    <name evidence="4" type="ORF">AMTR_s00058p00057440</name>
</gene>
<evidence type="ECO:0000313" key="5">
    <source>
        <dbReference type="Proteomes" id="UP000017836"/>
    </source>
</evidence>
<dbReference type="EMBL" id="KI393888">
    <property type="protein sequence ID" value="ERN06499.1"/>
    <property type="molecule type" value="Genomic_DNA"/>
</dbReference>
<dbReference type="InterPro" id="IPR003690">
    <property type="entry name" value="MTERF"/>
</dbReference>
<evidence type="ECO:0000256" key="3">
    <source>
        <dbReference type="ARBA" id="ARBA00022946"/>
    </source>
</evidence>
<dbReference type="Proteomes" id="UP000017836">
    <property type="component" value="Unassembled WGS sequence"/>
</dbReference>
<name>W1PFK5_AMBTC</name>
<dbReference type="GO" id="GO:0009658">
    <property type="term" value="P:chloroplast organization"/>
    <property type="evidence" value="ECO:0000318"/>
    <property type="project" value="GO_Central"/>
</dbReference>
<dbReference type="SMART" id="SM00733">
    <property type="entry name" value="Mterf"/>
    <property type="match status" value="5"/>
</dbReference>
<dbReference type="OrthoDB" id="637682at2759"/>
<dbReference type="GO" id="GO:0009793">
    <property type="term" value="P:embryo development ending in seed dormancy"/>
    <property type="evidence" value="ECO:0007669"/>
    <property type="project" value="EnsemblPlants"/>
</dbReference>
<dbReference type="PANTHER" id="PTHR13068:SF36">
    <property type="entry name" value="TRANSCRIPTION TERMINATION FACTOR MTEF1, CHLOROPLASTIC"/>
    <property type="match status" value="1"/>
</dbReference>
<dbReference type="OMA" id="RFQLHYP"/>
<evidence type="ECO:0000256" key="1">
    <source>
        <dbReference type="ARBA" id="ARBA00007692"/>
    </source>
</evidence>
<organism evidence="4 5">
    <name type="scientific">Amborella trichopoda</name>
    <dbReference type="NCBI Taxonomy" id="13333"/>
    <lineage>
        <taxon>Eukaryota</taxon>
        <taxon>Viridiplantae</taxon>
        <taxon>Streptophyta</taxon>
        <taxon>Embryophyta</taxon>
        <taxon>Tracheophyta</taxon>
        <taxon>Spermatophyta</taxon>
        <taxon>Magnoliopsida</taxon>
        <taxon>Amborellales</taxon>
        <taxon>Amborellaceae</taxon>
        <taxon>Amborella</taxon>
    </lineage>
</organism>
<dbReference type="GO" id="GO:0071452">
    <property type="term" value="P:cellular response to singlet oxygen"/>
    <property type="evidence" value="ECO:0007669"/>
    <property type="project" value="EnsemblPlants"/>
</dbReference>
<dbReference type="Gene3D" id="1.25.70.10">
    <property type="entry name" value="Transcription termination factor 3, mitochondrial"/>
    <property type="match status" value="1"/>
</dbReference>
<dbReference type="GO" id="GO:0009507">
    <property type="term" value="C:chloroplast"/>
    <property type="evidence" value="ECO:0000318"/>
    <property type="project" value="GO_Central"/>
</dbReference>